<dbReference type="GO" id="GO:0003973">
    <property type="term" value="F:(S)-2-hydroxy-acid oxidase activity"/>
    <property type="evidence" value="ECO:0007669"/>
    <property type="project" value="UniProtKB-EC"/>
</dbReference>
<evidence type="ECO:0000256" key="7">
    <source>
        <dbReference type="ARBA" id="ARBA00029327"/>
    </source>
</evidence>
<evidence type="ECO:0000256" key="2">
    <source>
        <dbReference type="ARBA" id="ARBA00013087"/>
    </source>
</evidence>
<dbReference type="GeneTree" id="ENSGT00390000018717"/>
<gene>
    <name evidence="11" type="primary">HAO2</name>
</gene>
<protein>
    <recommendedName>
        <fullName evidence="2">(S)-2-hydroxy-acid oxidase</fullName>
        <ecNumber evidence="2">1.1.3.15</ecNumber>
    </recommendedName>
</protein>
<evidence type="ECO:0000256" key="9">
    <source>
        <dbReference type="PIRSR" id="PIRSR000138-2"/>
    </source>
</evidence>
<keyword evidence="9" id="KW-0285">Flavoprotein</keyword>
<dbReference type="CDD" id="cd02809">
    <property type="entry name" value="alpha_hydroxyacid_oxid_FMN"/>
    <property type="match status" value="1"/>
</dbReference>
<dbReference type="PROSITE" id="PS51349">
    <property type="entry name" value="FMN_HYDROXY_ACID_DH_2"/>
    <property type="match status" value="1"/>
</dbReference>
<comment type="catalytic activity">
    <reaction evidence="7">
        <text>2-hydroxyoctanoate + O2 = 2-oxooctanoate + H2O2</text>
        <dbReference type="Rhea" id="RHEA:67940"/>
        <dbReference type="ChEBI" id="CHEBI:15379"/>
        <dbReference type="ChEBI" id="CHEBI:16240"/>
        <dbReference type="ChEBI" id="CHEBI:133514"/>
        <dbReference type="ChEBI" id="CHEBI:176689"/>
    </reaction>
    <physiologicalReaction direction="left-to-right" evidence="7">
        <dbReference type="Rhea" id="RHEA:67941"/>
    </physiologicalReaction>
</comment>
<dbReference type="SUPFAM" id="SSF51395">
    <property type="entry name" value="FMN-linked oxidoreductases"/>
    <property type="match status" value="1"/>
</dbReference>
<evidence type="ECO:0000256" key="8">
    <source>
        <dbReference type="PIRSR" id="PIRSR000138-1"/>
    </source>
</evidence>
<evidence type="ECO:0000313" key="11">
    <source>
        <dbReference type="Ensembl" id="ENSBMSP00010001650.1"/>
    </source>
</evidence>
<feature type="binding site" evidence="9">
    <location>
        <position position="169"/>
    </location>
    <ligand>
        <name>FMN</name>
        <dbReference type="ChEBI" id="CHEBI:58210"/>
    </ligand>
</feature>
<feature type="binding site" evidence="9">
    <location>
        <begin position="90"/>
        <end position="92"/>
    </location>
    <ligand>
        <name>FMN</name>
        <dbReference type="ChEBI" id="CHEBI:58210"/>
    </ligand>
</feature>
<feature type="binding site" evidence="9">
    <location>
        <position position="143"/>
    </location>
    <ligand>
        <name>glyoxylate</name>
        <dbReference type="ChEBI" id="CHEBI:36655"/>
    </ligand>
</feature>
<dbReference type="Ensembl" id="ENSBMST00010001838.1">
    <property type="protein sequence ID" value="ENSBMSP00010001650.1"/>
    <property type="gene ID" value="ENSBMSG00010001258.1"/>
</dbReference>
<evidence type="ECO:0000256" key="3">
    <source>
        <dbReference type="ARBA" id="ARBA00022643"/>
    </source>
</evidence>
<dbReference type="InterPro" id="IPR000262">
    <property type="entry name" value="FMN-dep_DH"/>
</dbReference>
<feature type="binding site" evidence="9">
    <location>
        <position position="261"/>
    </location>
    <ligand>
        <name>glyoxylate</name>
        <dbReference type="ChEBI" id="CHEBI:36655"/>
    </ligand>
</feature>
<dbReference type="EC" id="1.1.3.15" evidence="2"/>
<feature type="binding site" evidence="9">
    <location>
        <begin position="292"/>
        <end position="296"/>
    </location>
    <ligand>
        <name>FMN</name>
        <dbReference type="ChEBI" id="CHEBI:58210"/>
    </ligand>
</feature>
<feature type="binding site" evidence="9">
    <location>
        <begin position="315"/>
        <end position="316"/>
    </location>
    <ligand>
        <name>FMN</name>
        <dbReference type="ChEBI" id="CHEBI:58210"/>
    </ligand>
</feature>
<dbReference type="PANTHER" id="PTHR10578:SF149">
    <property type="entry name" value="2-HYDROXYACID OXIDASE 2"/>
    <property type="match status" value="1"/>
</dbReference>
<evidence type="ECO:0000256" key="5">
    <source>
        <dbReference type="ARBA" id="ARBA00024042"/>
    </source>
</evidence>
<feature type="binding site" evidence="9">
    <location>
        <position position="237"/>
    </location>
    <ligand>
        <name>FMN</name>
        <dbReference type="ChEBI" id="CHEBI:58210"/>
    </ligand>
</feature>
<evidence type="ECO:0000256" key="4">
    <source>
        <dbReference type="ARBA" id="ARBA00023002"/>
    </source>
</evidence>
<comment type="cofactor">
    <cofactor evidence="1">
        <name>FMN</name>
        <dbReference type="ChEBI" id="CHEBI:58210"/>
    </cofactor>
</comment>
<dbReference type="InterPro" id="IPR013785">
    <property type="entry name" value="Aldolase_TIM"/>
</dbReference>
<dbReference type="GO" id="GO:0001561">
    <property type="term" value="P:fatty acid alpha-oxidation"/>
    <property type="evidence" value="ECO:0007669"/>
    <property type="project" value="TreeGrafter"/>
</dbReference>
<dbReference type="FunFam" id="3.20.20.70:FF:000056">
    <property type="entry name" value="hydroxyacid oxidase 2"/>
    <property type="match status" value="1"/>
</dbReference>
<feature type="binding site" evidence="9">
    <location>
        <position position="178"/>
    </location>
    <ligand>
        <name>glyoxylate</name>
        <dbReference type="ChEBI" id="CHEBI:36655"/>
    </ligand>
</feature>
<feature type="domain" description="FMN hydroxy acid dehydrogenase" evidence="10">
    <location>
        <begin position="11"/>
        <end position="366"/>
    </location>
</feature>
<accession>A0A8C0C5Y9</accession>
<dbReference type="InterPro" id="IPR008259">
    <property type="entry name" value="FMN_hydac_DH_AS"/>
</dbReference>
<dbReference type="Gene3D" id="3.20.20.70">
    <property type="entry name" value="Aldolase class I"/>
    <property type="match status" value="1"/>
</dbReference>
<dbReference type="GO" id="GO:0010181">
    <property type="term" value="F:FMN binding"/>
    <property type="evidence" value="ECO:0007669"/>
    <property type="project" value="InterPro"/>
</dbReference>
<feature type="binding site" evidence="9">
    <location>
        <position position="141"/>
    </location>
    <ligand>
        <name>FMN</name>
        <dbReference type="ChEBI" id="CHEBI:58210"/>
    </ligand>
</feature>
<organism evidence="11">
    <name type="scientific">Balaenoptera musculus</name>
    <name type="common">Blue whale</name>
    <dbReference type="NCBI Taxonomy" id="9771"/>
    <lineage>
        <taxon>Eukaryota</taxon>
        <taxon>Metazoa</taxon>
        <taxon>Chordata</taxon>
        <taxon>Craniata</taxon>
        <taxon>Vertebrata</taxon>
        <taxon>Euteleostomi</taxon>
        <taxon>Mammalia</taxon>
        <taxon>Eutheria</taxon>
        <taxon>Laurasiatheria</taxon>
        <taxon>Artiodactyla</taxon>
        <taxon>Whippomorpha</taxon>
        <taxon>Cetacea</taxon>
        <taxon>Mysticeti</taxon>
        <taxon>Balaenopteridae</taxon>
        <taxon>Balaenoptera</taxon>
    </lineage>
</organism>
<evidence type="ECO:0000259" key="10">
    <source>
        <dbReference type="PROSITE" id="PS51349"/>
    </source>
</evidence>
<comment type="catalytic activity">
    <reaction evidence="6">
        <text>a (2S)-2-hydroxycarboxylate + O2 = a 2-oxocarboxylate + H2O2</text>
        <dbReference type="Rhea" id="RHEA:16789"/>
        <dbReference type="ChEBI" id="CHEBI:15379"/>
        <dbReference type="ChEBI" id="CHEBI:16240"/>
        <dbReference type="ChEBI" id="CHEBI:35179"/>
        <dbReference type="ChEBI" id="CHEBI:58123"/>
        <dbReference type="EC" id="1.1.3.15"/>
    </reaction>
    <physiologicalReaction direction="left-to-right" evidence="6">
        <dbReference type="Rhea" id="RHEA:16790"/>
    </physiologicalReaction>
</comment>
<keyword evidence="3 9" id="KW-0288">FMN</keyword>
<feature type="binding site" evidence="9">
    <location>
        <position position="259"/>
    </location>
    <ligand>
        <name>FMN</name>
        <dbReference type="ChEBI" id="CHEBI:58210"/>
    </ligand>
</feature>
<feature type="binding site" evidence="9">
    <location>
        <position position="119"/>
    </location>
    <ligand>
        <name>FMN</name>
        <dbReference type="ChEBI" id="CHEBI:58210"/>
    </ligand>
</feature>
<feature type="binding site" evidence="9">
    <location>
        <position position="264"/>
    </location>
    <ligand>
        <name>glyoxylate</name>
        <dbReference type="ChEBI" id="CHEBI:36655"/>
    </ligand>
</feature>
<comment type="similarity">
    <text evidence="5">Belongs to the FMN-dependent alpha-hydroxy acid dehydrogenase family.</text>
</comment>
<dbReference type="Pfam" id="PF01070">
    <property type="entry name" value="FMN_dh"/>
    <property type="match status" value="1"/>
</dbReference>
<dbReference type="GO" id="GO:0005782">
    <property type="term" value="C:peroxisomal matrix"/>
    <property type="evidence" value="ECO:0007669"/>
    <property type="project" value="Ensembl"/>
</dbReference>
<evidence type="ECO:0000256" key="6">
    <source>
        <dbReference type="ARBA" id="ARBA00029325"/>
    </source>
</evidence>
<dbReference type="AlphaFoldDB" id="A0A8C0C5Y9"/>
<evidence type="ECO:0000256" key="1">
    <source>
        <dbReference type="ARBA" id="ARBA00001917"/>
    </source>
</evidence>
<reference evidence="11" key="1">
    <citation type="submission" date="2023-09" db="UniProtKB">
        <authorList>
            <consortium name="Ensembl"/>
        </authorList>
    </citation>
    <scope>IDENTIFICATION</scope>
</reference>
<keyword evidence="4" id="KW-0560">Oxidoreductase</keyword>
<feature type="active site" description="Proton acceptor" evidence="8">
    <location>
        <position position="261"/>
    </location>
</feature>
<dbReference type="PROSITE" id="PS00557">
    <property type="entry name" value="FMN_HYDROXY_ACID_DH_1"/>
    <property type="match status" value="1"/>
</dbReference>
<dbReference type="OMA" id="WADFQYE"/>
<proteinExistence type="inferred from homology"/>
<dbReference type="PANTHER" id="PTHR10578">
    <property type="entry name" value="S -2-HYDROXY-ACID OXIDASE-RELATED"/>
    <property type="match status" value="1"/>
</dbReference>
<name>A0A8C0C5Y9_BALMU</name>
<sequence length="366" mass="40416">EGNKMESESEGPEMPLVCLTDFEAHAREQLSKSTWDFIEGGADDCLTRDDNIAAFKKIRLRPRYLKDVSKVDMRTTIQGEEISTPICIAPTGFHCLAWPDGEMSTARAAQAAGICYITSTYASCSLEDIVATAPGGLRWFQLYVHPNRQLNKQLIQKVESLGFKALVITVDAPKIGNRRHNITNQVNLMKNLLLKDLGSPEKGNLMPYLQMSPIDSSICWDDLSWFQSITRLPIILKGILTKEDAELAVKHNVHGIIVSNHGGRQLDEVPASIDALTEVVAAVKGKIEVYLDGGIRTGNDVLKALALGAKCVFLGRPILWGLAYKGEHGVEEVLNILKNEFHTSMTLTGCRSVAEISRDLIQFSRL</sequence>
<dbReference type="InterPro" id="IPR037396">
    <property type="entry name" value="FMN_HAD"/>
</dbReference>
<dbReference type="InterPro" id="IPR012133">
    <property type="entry name" value="Alpha-hydoxy_acid_DH_FMN"/>
</dbReference>
<dbReference type="PIRSF" id="PIRSF000138">
    <property type="entry name" value="Al-hdrx_acd_dh"/>
    <property type="match status" value="1"/>
</dbReference>